<reference evidence="10 11" key="1">
    <citation type="submission" date="2016-03" db="EMBL/GenBank/DDBJ databases">
        <title>How can Kluyveromyces marxianus grow so fast - potential evolutionary course in Saccharomyces Complex revealed by comparative genomics.</title>
        <authorList>
            <person name="Mo W."/>
            <person name="Lu W."/>
            <person name="Yang X."/>
            <person name="Qi J."/>
            <person name="Lv H."/>
        </authorList>
    </citation>
    <scope>NUCLEOTIDE SEQUENCE [LARGE SCALE GENOMIC DNA]</scope>
    <source>
        <strain evidence="10 11">FIM1</strain>
    </source>
</reference>
<dbReference type="Proteomes" id="UP000422736">
    <property type="component" value="Chromosome 8"/>
</dbReference>
<keyword evidence="2" id="KW-0378">Hydrolase</keyword>
<evidence type="ECO:0000259" key="9">
    <source>
        <dbReference type="PROSITE" id="PS50054"/>
    </source>
</evidence>
<dbReference type="PROSITE" id="PS50054">
    <property type="entry name" value="TYR_PHOSPHATASE_DUAL"/>
    <property type="match status" value="1"/>
</dbReference>
<evidence type="ECO:0000256" key="1">
    <source>
        <dbReference type="ARBA" id="ARBA00012527"/>
    </source>
</evidence>
<evidence type="ECO:0000256" key="6">
    <source>
        <dbReference type="ARBA" id="ARBA00047927"/>
    </source>
</evidence>
<dbReference type="InterPro" id="IPR020422">
    <property type="entry name" value="TYR_PHOSPHATASE_DUAL_dom"/>
</dbReference>
<feature type="region of interest" description="Disordered" evidence="8">
    <location>
        <begin position="1"/>
        <end position="20"/>
    </location>
</feature>
<comment type="catalytic activity">
    <reaction evidence="6">
        <text>1,5-bis(diphospho)-1D-myo-inositol 2,3,4,6-tetrakisphosphate + H2O = 1-diphospho-1D-myo-inositol 2,3,4,5,6-pentakisphosphate + phosphate + 2 H(+)</text>
        <dbReference type="Rhea" id="RHEA:79699"/>
        <dbReference type="ChEBI" id="CHEBI:15377"/>
        <dbReference type="ChEBI" id="CHEBI:15378"/>
        <dbReference type="ChEBI" id="CHEBI:43474"/>
        <dbReference type="ChEBI" id="CHEBI:74946"/>
        <dbReference type="ChEBI" id="CHEBI:77983"/>
        <dbReference type="EC" id="3.6.1.52"/>
    </reaction>
    <physiologicalReaction direction="left-to-right" evidence="6">
        <dbReference type="Rhea" id="RHEA:79700"/>
    </physiologicalReaction>
</comment>
<comment type="catalytic activity">
    <reaction evidence="7">
        <text>6-diphospho-1D-myo-inositol pentakisphosphate + H2O = 1D-myo-inositol hexakisphosphate + phosphate + H(+)</text>
        <dbReference type="Rhea" id="RHEA:79703"/>
        <dbReference type="ChEBI" id="CHEBI:15377"/>
        <dbReference type="ChEBI" id="CHEBI:15378"/>
        <dbReference type="ChEBI" id="CHEBI:43474"/>
        <dbReference type="ChEBI" id="CHEBI:58130"/>
        <dbReference type="ChEBI" id="CHEBI:230534"/>
        <dbReference type="EC" id="3.6.1.52"/>
    </reaction>
    <physiologicalReaction direction="left-to-right" evidence="7">
        <dbReference type="Rhea" id="RHEA:79704"/>
    </physiologicalReaction>
</comment>
<dbReference type="CDD" id="cd14528">
    <property type="entry name" value="PFA-DSP_Siw14"/>
    <property type="match status" value="1"/>
</dbReference>
<evidence type="ECO:0000256" key="7">
    <source>
        <dbReference type="ARBA" id="ARBA00048424"/>
    </source>
</evidence>
<dbReference type="Gene3D" id="3.90.190.10">
    <property type="entry name" value="Protein tyrosine phosphatase superfamily"/>
    <property type="match status" value="1"/>
</dbReference>
<organism evidence="10 11">
    <name type="scientific">Kluyveromyces marxianus</name>
    <name type="common">Yeast</name>
    <name type="synonym">Candida kefyr</name>
    <dbReference type="NCBI Taxonomy" id="4911"/>
    <lineage>
        <taxon>Eukaryota</taxon>
        <taxon>Fungi</taxon>
        <taxon>Dikarya</taxon>
        <taxon>Ascomycota</taxon>
        <taxon>Saccharomycotina</taxon>
        <taxon>Saccharomycetes</taxon>
        <taxon>Saccharomycetales</taxon>
        <taxon>Saccharomycetaceae</taxon>
        <taxon>Kluyveromyces</taxon>
    </lineage>
</organism>
<dbReference type="InterPro" id="IPR029021">
    <property type="entry name" value="Prot-tyrosine_phosphatase-like"/>
</dbReference>
<feature type="domain" description="Tyrosine-protein phosphatase" evidence="9">
    <location>
        <begin position="126"/>
        <end position="276"/>
    </location>
</feature>
<proteinExistence type="inferred from homology"/>
<dbReference type="PRINTS" id="PR01911">
    <property type="entry name" value="PFDSPHPHTASE"/>
</dbReference>
<keyword evidence="11" id="KW-1185">Reference proteome</keyword>
<dbReference type="InterPro" id="IPR016130">
    <property type="entry name" value="Tyr_Pase_AS"/>
</dbReference>
<gene>
    <name evidence="10" type="primary">SIW14</name>
    <name evidence="10" type="ORF">FIM1_4902</name>
</gene>
<evidence type="ECO:0000256" key="4">
    <source>
        <dbReference type="ARBA" id="ARBA00047342"/>
    </source>
</evidence>
<dbReference type="EC" id="3.6.1.52" evidence="1"/>
<feature type="compositionally biased region" description="Acidic residues" evidence="8">
    <location>
        <begin position="1"/>
        <end position="12"/>
    </location>
</feature>
<dbReference type="InterPro" id="IPR020428">
    <property type="entry name" value="PFA-DSPs"/>
</dbReference>
<sequence>MNQSFDEDETGGEESRSMPLDKRLETELRIVEKLGINRVLSVHNLGSILDEDEAMMQRVEDIKAQFHEKARTPFSTEEDVDDIYDAEEHAARSQQVRAQSEAHAKAMQGLNNKAVVMPREVIPPENFSHVCGEIYRSSFPRPENFEFLRDRLKLRSILVLIPEEYPAENMRFMEETGIKLFQVGMSGNKEPFVNIPSDLLTKALAVVLDPSNHPILIHCNRGKHRTGCLVGCIRKLQNWSLTMIFDEYRRFAFPKVRALDQQFIELYDDREIIRLARERNWLSVEW</sequence>
<comment type="similarity">
    <text evidence="3">Belongs to the protein-tyrosine phosphatase family. Atypical dual-specificity phosphatase Siw14-like subfamily.</text>
</comment>
<evidence type="ECO:0000256" key="8">
    <source>
        <dbReference type="SAM" id="MobiDB-lite"/>
    </source>
</evidence>
<dbReference type="PANTHER" id="PTHR31126:SF48">
    <property type="entry name" value="INOSITOL PHOSPHATASE SIW14"/>
    <property type="match status" value="1"/>
</dbReference>
<evidence type="ECO:0000256" key="5">
    <source>
        <dbReference type="ARBA" id="ARBA00047562"/>
    </source>
</evidence>
<evidence type="ECO:0000256" key="2">
    <source>
        <dbReference type="ARBA" id="ARBA00022801"/>
    </source>
</evidence>
<dbReference type="SUPFAM" id="SSF52799">
    <property type="entry name" value="(Phosphotyrosine protein) phosphatases II"/>
    <property type="match status" value="1"/>
</dbReference>
<name>A0ABX6F1J0_KLUMA</name>
<dbReference type="PANTHER" id="PTHR31126">
    <property type="entry name" value="TYROSINE-PROTEIN PHOSPHATASE"/>
    <property type="match status" value="1"/>
</dbReference>
<dbReference type="Pfam" id="PF03162">
    <property type="entry name" value="Y_phosphatase2"/>
    <property type="match status" value="1"/>
</dbReference>
<evidence type="ECO:0000313" key="11">
    <source>
        <dbReference type="Proteomes" id="UP000422736"/>
    </source>
</evidence>
<dbReference type="InterPro" id="IPR004861">
    <property type="entry name" value="Siw14-like"/>
</dbReference>
<evidence type="ECO:0000256" key="3">
    <source>
        <dbReference type="ARBA" id="ARBA00044949"/>
    </source>
</evidence>
<accession>A0ABX6F1J0</accession>
<comment type="catalytic activity">
    <reaction evidence="5">
        <text>3,5-bis(diphospho)-1D-myo-inositol 1,2,4,6-tetrakisphosphate + H2O = 3-diphospho-1D-myo-inositol 1,2,4,5,6-pentakisphosphate + phosphate + 2 H(+)</text>
        <dbReference type="Rhea" id="RHEA:56312"/>
        <dbReference type="ChEBI" id="CHEBI:15377"/>
        <dbReference type="ChEBI" id="CHEBI:15378"/>
        <dbReference type="ChEBI" id="CHEBI:43474"/>
        <dbReference type="ChEBI" id="CHEBI:140372"/>
        <dbReference type="ChEBI" id="CHEBI:140374"/>
        <dbReference type="EC" id="3.6.1.52"/>
    </reaction>
    <physiologicalReaction direction="left-to-right" evidence="5">
        <dbReference type="Rhea" id="RHEA:56313"/>
    </physiologicalReaction>
</comment>
<evidence type="ECO:0000313" key="10">
    <source>
        <dbReference type="EMBL" id="QGN17695.1"/>
    </source>
</evidence>
<dbReference type="PROSITE" id="PS00383">
    <property type="entry name" value="TYR_PHOSPHATASE_1"/>
    <property type="match status" value="1"/>
</dbReference>
<comment type="catalytic activity">
    <reaction evidence="4">
        <text>5-diphospho-1D-myo-inositol 1,2,3,4,6-pentakisphosphate + H2O = 1D-myo-inositol hexakisphosphate + phosphate + H(+)</text>
        <dbReference type="Rhea" id="RHEA:22384"/>
        <dbReference type="ChEBI" id="CHEBI:15377"/>
        <dbReference type="ChEBI" id="CHEBI:15378"/>
        <dbReference type="ChEBI" id="CHEBI:43474"/>
        <dbReference type="ChEBI" id="CHEBI:58130"/>
        <dbReference type="ChEBI" id="CHEBI:58628"/>
        <dbReference type="EC" id="3.6.1.52"/>
    </reaction>
    <physiologicalReaction direction="left-to-right" evidence="4">
        <dbReference type="Rhea" id="RHEA:22385"/>
    </physiologicalReaction>
</comment>
<dbReference type="EMBL" id="CP015060">
    <property type="protein sequence ID" value="QGN17695.1"/>
    <property type="molecule type" value="Genomic_DNA"/>
</dbReference>
<protein>
    <recommendedName>
        <fullName evidence="1">diphosphoinositol-polyphosphate diphosphatase</fullName>
        <ecNumber evidence="1">3.6.1.52</ecNumber>
    </recommendedName>
</protein>